<evidence type="ECO:0000313" key="1">
    <source>
        <dbReference type="EMBL" id="MBT8799027.1"/>
    </source>
</evidence>
<sequence>MAGTAAALGALAIVSTLAVGMGAVGAATVLSARASGAADASALAAADTASGAAPGTPCEVAARVAAAGGAALASCAVDGVVATVEVRVGSGLVTARGRARAGPPPGAPG</sequence>
<dbReference type="NCBIfam" id="TIGR03816">
    <property type="entry name" value="tadE_like_DECH"/>
    <property type="match status" value="1"/>
</dbReference>
<reference evidence="1 2" key="1">
    <citation type="submission" date="2021-03" db="EMBL/GenBank/DDBJ databases">
        <title>Microbacterium pauli sp. nov., isolated from microfiltered milk.</title>
        <authorList>
            <person name="Bellassi P."/>
            <person name="Fontana A."/>
            <person name="Callegari M.L."/>
            <person name="Lorenzo M."/>
            <person name="Cappa F."/>
        </authorList>
    </citation>
    <scope>NUCLEOTIDE SEQUENCE [LARGE SCALE GENOMIC DNA]</scope>
    <source>
        <strain evidence="1 2">DSM 18909</strain>
    </source>
</reference>
<name>A0ABS5XYH9_9MICO</name>
<protein>
    <submittedName>
        <fullName evidence="1">Helicase</fullName>
    </submittedName>
</protein>
<organism evidence="1 2">
    <name type="scientific">Microbacterium flavum</name>
    <dbReference type="NCBI Taxonomy" id="415216"/>
    <lineage>
        <taxon>Bacteria</taxon>
        <taxon>Bacillati</taxon>
        <taxon>Actinomycetota</taxon>
        <taxon>Actinomycetes</taxon>
        <taxon>Micrococcales</taxon>
        <taxon>Microbacteriaceae</taxon>
        <taxon>Microbacterium</taxon>
    </lineage>
</organism>
<dbReference type="RefSeq" id="WP_215488262.1">
    <property type="nucleotide sequence ID" value="NZ_BAAAPJ010000001.1"/>
</dbReference>
<proteinExistence type="predicted"/>
<comment type="caution">
    <text evidence="1">The sequence shown here is derived from an EMBL/GenBank/DDBJ whole genome shotgun (WGS) entry which is preliminary data.</text>
</comment>
<dbReference type="Proteomes" id="UP000740605">
    <property type="component" value="Unassembled WGS sequence"/>
</dbReference>
<keyword evidence="1" id="KW-0547">Nucleotide-binding</keyword>
<accession>A0ABS5XYH9</accession>
<dbReference type="GO" id="GO:0004386">
    <property type="term" value="F:helicase activity"/>
    <property type="evidence" value="ECO:0007669"/>
    <property type="project" value="UniProtKB-KW"/>
</dbReference>
<keyword evidence="2" id="KW-1185">Reference proteome</keyword>
<evidence type="ECO:0000313" key="2">
    <source>
        <dbReference type="Proteomes" id="UP000740605"/>
    </source>
</evidence>
<keyword evidence="1" id="KW-0378">Hydrolase</keyword>
<dbReference type="InterPro" id="IPR021202">
    <property type="entry name" value="Rv3654c-like"/>
</dbReference>
<gene>
    <name evidence="1" type="ORF">J0P97_13240</name>
</gene>
<dbReference type="EMBL" id="JAFLHG010000013">
    <property type="protein sequence ID" value="MBT8799027.1"/>
    <property type="molecule type" value="Genomic_DNA"/>
</dbReference>
<keyword evidence="1" id="KW-0067">ATP-binding</keyword>
<keyword evidence="1" id="KW-0347">Helicase</keyword>